<proteinExistence type="inferred from homology"/>
<feature type="transmembrane region" description="Helical" evidence="8">
    <location>
        <begin position="117"/>
        <end position="135"/>
    </location>
</feature>
<dbReference type="Proteomes" id="UP000033731">
    <property type="component" value="Unassembled WGS sequence"/>
</dbReference>
<feature type="transmembrane region" description="Helical" evidence="8">
    <location>
        <begin position="142"/>
        <end position="161"/>
    </location>
</feature>
<keyword evidence="4" id="KW-1003">Cell membrane</keyword>
<evidence type="ECO:0000256" key="3">
    <source>
        <dbReference type="ARBA" id="ARBA00022448"/>
    </source>
</evidence>
<feature type="transmembrane region" description="Helical" evidence="8">
    <location>
        <begin position="252"/>
        <end position="272"/>
    </location>
</feature>
<evidence type="ECO:0000256" key="6">
    <source>
        <dbReference type="ARBA" id="ARBA00022989"/>
    </source>
</evidence>
<feature type="domain" description="ABC transmembrane type-1" evidence="9">
    <location>
        <begin position="177"/>
        <end position="373"/>
    </location>
</feature>
<dbReference type="PROSITE" id="PS50928">
    <property type="entry name" value="ABC_TM1"/>
    <property type="match status" value="1"/>
</dbReference>
<feature type="transmembrane region" description="Helical" evidence="8">
    <location>
        <begin position="173"/>
        <end position="200"/>
    </location>
</feature>
<dbReference type="GO" id="GO:0006865">
    <property type="term" value="P:amino acid transport"/>
    <property type="evidence" value="ECO:0007669"/>
    <property type="project" value="TreeGrafter"/>
</dbReference>
<sequence length="386" mass="43330">MIHPLKEFPYVRKQLLPPCLPPVHQRGIIAWIHTSFFYTIKDSILTLLIIASLLSLIPDIAHWFFIDAVWTGTDRRVCTTISQGGIQPDGWNAACWAFVYDRYPQFIFGNYPEEERWRPILVFVLGSILLIPMLMPSLPRKFLNGVLLFCLFPIFSFFVLYGGFGLTIVETSLWGGLLVTLVISLFGIIVSMPLGILLALGRSSNILVLRVVCITFVELFRGVPLVTVLFMASVMLPLFLPDAWDVDKLLRALLGVAAFASAYIAEVFRGGLQSISKGQFEAANSLGLNYFQTMRFIIIPQTIKRVIPGIVNTFIGLFKDSTLISIINMFDILGVVRANFSDSSWVSSVTPTTGLIFVGFVFWIFCFSISLYSVFIERTLHKGSKK</sequence>
<dbReference type="Pfam" id="PF00528">
    <property type="entry name" value="BPD_transp_1"/>
    <property type="match status" value="1"/>
</dbReference>
<dbReference type="GO" id="GO:0022857">
    <property type="term" value="F:transmembrane transporter activity"/>
    <property type="evidence" value="ECO:0007669"/>
    <property type="project" value="InterPro"/>
</dbReference>
<dbReference type="InterPro" id="IPR010065">
    <property type="entry name" value="AA_ABC_transptr_permease_3TM"/>
</dbReference>
<evidence type="ECO:0000256" key="1">
    <source>
        <dbReference type="ARBA" id="ARBA00004429"/>
    </source>
</evidence>
<dbReference type="PANTHER" id="PTHR30614:SF41">
    <property type="entry name" value="INNER MEMBRANE AMINO-ACID ABC TRANSPORTER PERMEASE PROTEIN YHDY"/>
    <property type="match status" value="1"/>
</dbReference>
<dbReference type="PATRIC" id="fig|556287.8.peg.491"/>
<dbReference type="SUPFAM" id="SSF161098">
    <property type="entry name" value="MetI-like"/>
    <property type="match status" value="1"/>
</dbReference>
<keyword evidence="6 8" id="KW-1133">Transmembrane helix</keyword>
<accession>A0A095BEC5</accession>
<keyword evidence="7 8" id="KW-0472">Membrane</keyword>
<feature type="transmembrane region" description="Helical" evidence="8">
    <location>
        <begin position="352"/>
        <end position="376"/>
    </location>
</feature>
<dbReference type="CDD" id="cd06261">
    <property type="entry name" value="TM_PBP2"/>
    <property type="match status" value="1"/>
</dbReference>
<reference evidence="10 11" key="1">
    <citation type="journal article" date="2015" name="Phytopathology">
        <title>Genomes of Candidatus Liberibacter solanacearum haplotype A from New Zealand and the USA suggest significant genome plasticity in the species.</title>
        <authorList>
            <person name="Thompson S.M."/>
            <person name="Johnson C.P."/>
            <person name="Lu A.Y."/>
            <person name="Frampton R.A."/>
            <person name="Sullivan K.L."/>
            <person name="Fiers M.W."/>
            <person name="Crowhurst R.N."/>
            <person name="Pitman A.R."/>
            <person name="Scott I."/>
            <person name="Gudmestad N.C."/>
            <person name="Smith G.R."/>
        </authorList>
    </citation>
    <scope>NUCLEOTIDE SEQUENCE [LARGE SCALE GENOMIC DNA]</scope>
    <source>
        <strain evidence="10 11">LsoNZ1</strain>
    </source>
</reference>
<feature type="transmembrane region" description="Helical" evidence="8">
    <location>
        <begin position="207"/>
        <end position="240"/>
    </location>
</feature>
<dbReference type="AlphaFoldDB" id="A0A095BEC5"/>
<dbReference type="InterPro" id="IPR000515">
    <property type="entry name" value="MetI-like"/>
</dbReference>
<evidence type="ECO:0000313" key="11">
    <source>
        <dbReference type="Proteomes" id="UP000033731"/>
    </source>
</evidence>
<feature type="transmembrane region" description="Helical" evidence="8">
    <location>
        <begin position="44"/>
        <end position="66"/>
    </location>
</feature>
<gene>
    <name evidence="10" type="ORF">DJ66_0515</name>
</gene>
<keyword evidence="11" id="KW-1185">Reference proteome</keyword>
<evidence type="ECO:0000256" key="2">
    <source>
        <dbReference type="ARBA" id="ARBA00010072"/>
    </source>
</evidence>
<evidence type="ECO:0000256" key="5">
    <source>
        <dbReference type="ARBA" id="ARBA00022692"/>
    </source>
</evidence>
<dbReference type="GO" id="GO:0043190">
    <property type="term" value="C:ATP-binding cassette (ABC) transporter complex"/>
    <property type="evidence" value="ECO:0007669"/>
    <property type="project" value="InterPro"/>
</dbReference>
<keyword evidence="5 8" id="KW-0812">Transmembrane</keyword>
<dbReference type="InterPro" id="IPR035906">
    <property type="entry name" value="MetI-like_sf"/>
</dbReference>
<evidence type="ECO:0000256" key="7">
    <source>
        <dbReference type="ARBA" id="ARBA00023136"/>
    </source>
</evidence>
<comment type="similarity">
    <text evidence="2">Belongs to the binding-protein-dependent transport system permease family. HisMQ subfamily.</text>
</comment>
<dbReference type="EMBL" id="JMTK01000002">
    <property type="protein sequence ID" value="KJZ81791.1"/>
    <property type="molecule type" value="Genomic_DNA"/>
</dbReference>
<evidence type="ECO:0000256" key="8">
    <source>
        <dbReference type="RuleBase" id="RU363032"/>
    </source>
</evidence>
<dbReference type="InterPro" id="IPR043429">
    <property type="entry name" value="ArtM/GltK/GlnP/TcyL/YhdX-like"/>
</dbReference>
<keyword evidence="3 8" id="KW-0813">Transport</keyword>
<dbReference type="PANTHER" id="PTHR30614">
    <property type="entry name" value="MEMBRANE COMPONENT OF AMINO ACID ABC TRANSPORTER"/>
    <property type="match status" value="1"/>
</dbReference>
<dbReference type="RefSeq" id="WP_034443031.1">
    <property type="nucleotide sequence ID" value="NZ_JMTK01000002.1"/>
</dbReference>
<evidence type="ECO:0000259" key="9">
    <source>
        <dbReference type="PROSITE" id="PS50928"/>
    </source>
</evidence>
<organism evidence="10 11">
    <name type="scientific">Candidatus Liberibacter solanacearum</name>
    <dbReference type="NCBI Taxonomy" id="556287"/>
    <lineage>
        <taxon>Bacteria</taxon>
        <taxon>Pseudomonadati</taxon>
        <taxon>Pseudomonadota</taxon>
        <taxon>Alphaproteobacteria</taxon>
        <taxon>Hyphomicrobiales</taxon>
        <taxon>Rhizobiaceae</taxon>
        <taxon>Liberibacter</taxon>
    </lineage>
</organism>
<evidence type="ECO:0000313" key="10">
    <source>
        <dbReference type="EMBL" id="KJZ81791.1"/>
    </source>
</evidence>
<protein>
    <submittedName>
        <fullName evidence="10">Glutamate transport membrane-spanning protein</fullName>
    </submittedName>
</protein>
<name>A0A095BEC5_9HYPH</name>
<feature type="transmembrane region" description="Helical" evidence="8">
    <location>
        <begin position="322"/>
        <end position="340"/>
    </location>
</feature>
<dbReference type="Gene3D" id="1.10.3720.10">
    <property type="entry name" value="MetI-like"/>
    <property type="match status" value="1"/>
</dbReference>
<evidence type="ECO:0000256" key="4">
    <source>
        <dbReference type="ARBA" id="ARBA00022475"/>
    </source>
</evidence>
<comment type="subcellular location">
    <subcellularLocation>
        <location evidence="1">Cell inner membrane</location>
        <topology evidence="1">Multi-pass membrane protein</topology>
    </subcellularLocation>
    <subcellularLocation>
        <location evidence="8">Cell membrane</location>
        <topology evidence="8">Multi-pass membrane protein</topology>
    </subcellularLocation>
</comment>
<dbReference type="NCBIfam" id="TIGR01726">
    <property type="entry name" value="HEQRo_perm_3TM"/>
    <property type="match status" value="1"/>
</dbReference>
<comment type="caution">
    <text evidence="10">The sequence shown here is derived from an EMBL/GenBank/DDBJ whole genome shotgun (WGS) entry which is preliminary data.</text>
</comment>